<dbReference type="SUPFAM" id="SSF57196">
    <property type="entry name" value="EGF/Laminin"/>
    <property type="match status" value="1"/>
</dbReference>
<sequence>GNLSQTDIANIVTPLLSNLPPQFNATYINNGLLDPDSIQPLNPAPNCTLPYAINGQSLAVCHVDSNALAYCAYAQTYTLVDRKLCDATNLPTAQYTACSILNITNPCNSTANFPIQCVAADDGWTCFCQVTQTLGKNCGDLNFCRNGSLLCQNNATCINRPDLLDFSCSCTNPYYGRYCQKFNVGYTMYLLNYSN</sequence>
<dbReference type="Pfam" id="PF00008">
    <property type="entry name" value="EGF"/>
    <property type="match status" value="1"/>
</dbReference>
<dbReference type="InterPro" id="IPR001881">
    <property type="entry name" value="EGF-like_Ca-bd_dom"/>
</dbReference>
<dbReference type="Gene3D" id="2.10.25.10">
    <property type="entry name" value="Laminin"/>
    <property type="match status" value="1"/>
</dbReference>
<dbReference type="SMART" id="SM00181">
    <property type="entry name" value="EGF"/>
    <property type="match status" value="1"/>
</dbReference>
<feature type="domain" description="EGF-like" evidence="3">
    <location>
        <begin position="140"/>
        <end position="180"/>
    </location>
</feature>
<gene>
    <name evidence="4" type="ORF">QYT958_LOCUS35598</name>
</gene>
<accession>A0A821ZBM0</accession>
<name>A0A821ZBM0_9BILA</name>
<reference evidence="4" key="1">
    <citation type="submission" date="2021-02" db="EMBL/GenBank/DDBJ databases">
        <authorList>
            <person name="Nowell W R."/>
        </authorList>
    </citation>
    <scope>NUCLEOTIDE SEQUENCE</scope>
</reference>
<feature type="non-terminal residue" evidence="4">
    <location>
        <position position="195"/>
    </location>
</feature>
<dbReference type="Proteomes" id="UP000663848">
    <property type="component" value="Unassembled WGS sequence"/>
</dbReference>
<feature type="non-terminal residue" evidence="4">
    <location>
        <position position="1"/>
    </location>
</feature>
<protein>
    <recommendedName>
        <fullName evidence="3">EGF-like domain-containing protein</fullName>
    </recommendedName>
</protein>
<evidence type="ECO:0000313" key="5">
    <source>
        <dbReference type="Proteomes" id="UP000663848"/>
    </source>
</evidence>
<organism evidence="4 5">
    <name type="scientific">Rotaria socialis</name>
    <dbReference type="NCBI Taxonomy" id="392032"/>
    <lineage>
        <taxon>Eukaryota</taxon>
        <taxon>Metazoa</taxon>
        <taxon>Spiralia</taxon>
        <taxon>Gnathifera</taxon>
        <taxon>Rotifera</taxon>
        <taxon>Eurotatoria</taxon>
        <taxon>Bdelloidea</taxon>
        <taxon>Philodinida</taxon>
        <taxon>Philodinidae</taxon>
        <taxon>Rotaria</taxon>
    </lineage>
</organism>
<dbReference type="PROSITE" id="PS01186">
    <property type="entry name" value="EGF_2"/>
    <property type="match status" value="1"/>
</dbReference>
<keyword evidence="1 2" id="KW-1015">Disulfide bond</keyword>
<feature type="disulfide bond" evidence="2">
    <location>
        <begin position="151"/>
        <end position="168"/>
    </location>
</feature>
<dbReference type="GO" id="GO:0005509">
    <property type="term" value="F:calcium ion binding"/>
    <property type="evidence" value="ECO:0007669"/>
    <property type="project" value="InterPro"/>
</dbReference>
<comment type="caution">
    <text evidence="2">Lacks conserved residue(s) required for the propagation of feature annotation.</text>
</comment>
<comment type="caution">
    <text evidence="4">The sequence shown here is derived from an EMBL/GenBank/DDBJ whole genome shotgun (WGS) entry which is preliminary data.</text>
</comment>
<dbReference type="SMART" id="SM00179">
    <property type="entry name" value="EGF_CA"/>
    <property type="match status" value="1"/>
</dbReference>
<dbReference type="InterPro" id="IPR000742">
    <property type="entry name" value="EGF"/>
</dbReference>
<dbReference type="PROSITE" id="PS00022">
    <property type="entry name" value="EGF_1"/>
    <property type="match status" value="1"/>
</dbReference>
<evidence type="ECO:0000256" key="1">
    <source>
        <dbReference type="ARBA" id="ARBA00023157"/>
    </source>
</evidence>
<dbReference type="AlphaFoldDB" id="A0A821ZBM0"/>
<evidence type="ECO:0000256" key="2">
    <source>
        <dbReference type="PROSITE-ProRule" id="PRU00076"/>
    </source>
</evidence>
<dbReference type="PROSITE" id="PS50026">
    <property type="entry name" value="EGF_3"/>
    <property type="match status" value="1"/>
</dbReference>
<proteinExistence type="predicted"/>
<evidence type="ECO:0000313" key="4">
    <source>
        <dbReference type="EMBL" id="CAF4975152.1"/>
    </source>
</evidence>
<evidence type="ECO:0000259" key="3">
    <source>
        <dbReference type="PROSITE" id="PS50026"/>
    </source>
</evidence>
<dbReference type="EMBL" id="CAJOBR010027208">
    <property type="protein sequence ID" value="CAF4975152.1"/>
    <property type="molecule type" value="Genomic_DNA"/>
</dbReference>
<keyword evidence="2" id="KW-0245">EGF-like domain</keyword>
<dbReference type="CDD" id="cd00054">
    <property type="entry name" value="EGF_CA"/>
    <property type="match status" value="1"/>
</dbReference>
<feature type="disulfide bond" evidence="2">
    <location>
        <begin position="170"/>
        <end position="179"/>
    </location>
</feature>